<feature type="transmembrane region" description="Helical" evidence="19">
    <location>
        <begin position="111"/>
        <end position="131"/>
    </location>
</feature>
<evidence type="ECO:0000256" key="19">
    <source>
        <dbReference type="SAM" id="Phobius"/>
    </source>
</evidence>
<dbReference type="PROSITE" id="PS01315">
    <property type="entry name" value="CDS"/>
    <property type="match status" value="1"/>
</dbReference>
<gene>
    <name evidence="20" type="ORF">IAB02_02335</name>
</gene>
<comment type="pathway">
    <text evidence="4">Lipid metabolism.</text>
</comment>
<dbReference type="EMBL" id="DVMU01000055">
    <property type="protein sequence ID" value="HIU33381.1"/>
    <property type="molecule type" value="Genomic_DNA"/>
</dbReference>
<feature type="transmembrane region" description="Helical" evidence="19">
    <location>
        <begin position="57"/>
        <end position="79"/>
    </location>
</feature>
<dbReference type="EC" id="2.7.7.41" evidence="6 18"/>
<dbReference type="GO" id="GO:0016024">
    <property type="term" value="P:CDP-diacylglycerol biosynthetic process"/>
    <property type="evidence" value="ECO:0007669"/>
    <property type="project" value="TreeGrafter"/>
</dbReference>
<dbReference type="InterPro" id="IPR000374">
    <property type="entry name" value="PC_trans"/>
</dbReference>
<evidence type="ECO:0000256" key="14">
    <source>
        <dbReference type="ARBA" id="ARBA00023098"/>
    </source>
</evidence>
<feature type="transmembrane region" description="Helical" evidence="19">
    <location>
        <begin position="143"/>
        <end position="165"/>
    </location>
</feature>
<evidence type="ECO:0000256" key="12">
    <source>
        <dbReference type="ARBA" id="ARBA00022695"/>
    </source>
</evidence>
<reference evidence="20" key="1">
    <citation type="submission" date="2020-10" db="EMBL/GenBank/DDBJ databases">
        <authorList>
            <person name="Gilroy R."/>
        </authorList>
    </citation>
    <scope>NUCLEOTIDE SEQUENCE</scope>
    <source>
        <strain evidence="20">ChiHcec3-11533</strain>
    </source>
</reference>
<protein>
    <recommendedName>
        <fullName evidence="7 18">Phosphatidate cytidylyltransferase</fullName>
        <ecNumber evidence="6 18">2.7.7.41</ecNumber>
    </recommendedName>
</protein>
<keyword evidence="11 18" id="KW-0812">Transmembrane</keyword>
<evidence type="ECO:0000256" key="3">
    <source>
        <dbReference type="ARBA" id="ARBA00005119"/>
    </source>
</evidence>
<evidence type="ECO:0000313" key="20">
    <source>
        <dbReference type="EMBL" id="HIU33381.1"/>
    </source>
</evidence>
<evidence type="ECO:0000256" key="15">
    <source>
        <dbReference type="ARBA" id="ARBA00023136"/>
    </source>
</evidence>
<keyword evidence="8" id="KW-1003">Cell membrane</keyword>
<keyword evidence="15 19" id="KW-0472">Membrane</keyword>
<evidence type="ECO:0000256" key="18">
    <source>
        <dbReference type="RuleBase" id="RU003938"/>
    </source>
</evidence>
<evidence type="ECO:0000256" key="16">
    <source>
        <dbReference type="ARBA" id="ARBA00023209"/>
    </source>
</evidence>
<evidence type="ECO:0000256" key="8">
    <source>
        <dbReference type="ARBA" id="ARBA00022475"/>
    </source>
</evidence>
<evidence type="ECO:0000256" key="7">
    <source>
        <dbReference type="ARBA" id="ARBA00019373"/>
    </source>
</evidence>
<keyword evidence="10 18" id="KW-0808">Transferase</keyword>
<evidence type="ECO:0000256" key="11">
    <source>
        <dbReference type="ARBA" id="ARBA00022692"/>
    </source>
</evidence>
<keyword evidence="9" id="KW-0444">Lipid biosynthesis</keyword>
<evidence type="ECO:0000256" key="1">
    <source>
        <dbReference type="ARBA" id="ARBA00001698"/>
    </source>
</evidence>
<feature type="transmembrane region" description="Helical" evidence="19">
    <location>
        <begin position="28"/>
        <end position="45"/>
    </location>
</feature>
<comment type="catalytic activity">
    <reaction evidence="1 18">
        <text>a 1,2-diacyl-sn-glycero-3-phosphate + CTP + H(+) = a CDP-1,2-diacyl-sn-glycerol + diphosphate</text>
        <dbReference type="Rhea" id="RHEA:16229"/>
        <dbReference type="ChEBI" id="CHEBI:15378"/>
        <dbReference type="ChEBI" id="CHEBI:33019"/>
        <dbReference type="ChEBI" id="CHEBI:37563"/>
        <dbReference type="ChEBI" id="CHEBI:58332"/>
        <dbReference type="ChEBI" id="CHEBI:58608"/>
        <dbReference type="EC" id="2.7.7.41"/>
    </reaction>
</comment>
<dbReference type="AlphaFoldDB" id="A0A9D1IAQ4"/>
<keyword evidence="13 19" id="KW-1133">Transmembrane helix</keyword>
<evidence type="ECO:0000256" key="4">
    <source>
        <dbReference type="ARBA" id="ARBA00005189"/>
    </source>
</evidence>
<evidence type="ECO:0000256" key="5">
    <source>
        <dbReference type="ARBA" id="ARBA00010185"/>
    </source>
</evidence>
<feature type="transmembrane region" description="Helical" evidence="19">
    <location>
        <begin position="85"/>
        <end position="104"/>
    </location>
</feature>
<dbReference type="GO" id="GO:0004605">
    <property type="term" value="F:phosphatidate cytidylyltransferase activity"/>
    <property type="evidence" value="ECO:0007669"/>
    <property type="project" value="UniProtKB-EC"/>
</dbReference>
<name>A0A9D1IAQ4_9FIRM</name>
<keyword evidence="17" id="KW-1208">Phospholipid metabolism</keyword>
<feature type="transmembrane region" description="Helical" evidence="19">
    <location>
        <begin position="217"/>
        <end position="239"/>
    </location>
</feature>
<comment type="subcellular location">
    <subcellularLocation>
        <location evidence="2">Cell membrane</location>
        <topology evidence="2">Multi-pass membrane protein</topology>
    </subcellularLocation>
</comment>
<evidence type="ECO:0000256" key="2">
    <source>
        <dbReference type="ARBA" id="ARBA00004651"/>
    </source>
</evidence>
<dbReference type="Proteomes" id="UP000824072">
    <property type="component" value="Unassembled WGS sequence"/>
</dbReference>
<evidence type="ECO:0000256" key="9">
    <source>
        <dbReference type="ARBA" id="ARBA00022516"/>
    </source>
</evidence>
<proteinExistence type="inferred from homology"/>
<comment type="caution">
    <text evidence="20">The sequence shown here is derived from an EMBL/GenBank/DDBJ whole genome shotgun (WGS) entry which is preliminary data.</text>
</comment>
<evidence type="ECO:0000256" key="13">
    <source>
        <dbReference type="ARBA" id="ARBA00022989"/>
    </source>
</evidence>
<dbReference type="PANTHER" id="PTHR46382:SF1">
    <property type="entry name" value="PHOSPHATIDATE CYTIDYLYLTRANSFERASE"/>
    <property type="match status" value="1"/>
</dbReference>
<sequence length="281" mass="30057">MAKRVLTGAVLILAVGAVIWVWRPWIEIVLALVMLLSFHEIFCAFRAGNARPVEWPGYLYALLCGFSAAFGDKIGIPALSGARSAFMWLVLAAMLAICAVVLRGKVDFDSLTASVFPLIYPGAFFAVFLWLPSLGERKVGTLAVLLAIFVASMNDCFALFAGMAFGKRKLSPQISPKKTVEGSVGGLIAAVLFAILLPLAVRGIAGDPGQKFPPLWTFAPVGLIAGAFSQIGDLTASLIKRHCGIKDFGKIFPGHGGVLDRLDGILFAAVPWYVFFATMGY</sequence>
<dbReference type="GO" id="GO:0005886">
    <property type="term" value="C:plasma membrane"/>
    <property type="evidence" value="ECO:0007669"/>
    <property type="project" value="UniProtKB-SubCell"/>
</dbReference>
<accession>A0A9D1IAQ4</accession>
<reference evidence="20" key="2">
    <citation type="journal article" date="2021" name="PeerJ">
        <title>Extensive microbial diversity within the chicken gut microbiome revealed by metagenomics and culture.</title>
        <authorList>
            <person name="Gilroy R."/>
            <person name="Ravi A."/>
            <person name="Getino M."/>
            <person name="Pursley I."/>
            <person name="Horton D.L."/>
            <person name="Alikhan N.F."/>
            <person name="Baker D."/>
            <person name="Gharbi K."/>
            <person name="Hall N."/>
            <person name="Watson M."/>
            <person name="Adriaenssens E.M."/>
            <person name="Foster-Nyarko E."/>
            <person name="Jarju S."/>
            <person name="Secka A."/>
            <person name="Antonio M."/>
            <person name="Oren A."/>
            <person name="Chaudhuri R.R."/>
            <person name="La Ragione R."/>
            <person name="Hildebrand F."/>
            <person name="Pallen M.J."/>
        </authorList>
    </citation>
    <scope>NUCLEOTIDE SEQUENCE</scope>
    <source>
        <strain evidence="20">ChiHcec3-11533</strain>
    </source>
</reference>
<feature type="transmembrane region" description="Helical" evidence="19">
    <location>
        <begin position="5"/>
        <end position="22"/>
    </location>
</feature>
<evidence type="ECO:0000256" key="17">
    <source>
        <dbReference type="ARBA" id="ARBA00023264"/>
    </source>
</evidence>
<keyword evidence="16" id="KW-0594">Phospholipid biosynthesis</keyword>
<dbReference type="PANTHER" id="PTHR46382">
    <property type="entry name" value="PHOSPHATIDATE CYTIDYLYLTRANSFERASE"/>
    <property type="match status" value="1"/>
</dbReference>
<comment type="similarity">
    <text evidence="5 18">Belongs to the CDS family.</text>
</comment>
<evidence type="ECO:0000256" key="6">
    <source>
        <dbReference type="ARBA" id="ARBA00012487"/>
    </source>
</evidence>
<organism evidence="20 21">
    <name type="scientific">Candidatus Pullichristensenella excrementigallinarum</name>
    <dbReference type="NCBI Taxonomy" id="2840907"/>
    <lineage>
        <taxon>Bacteria</taxon>
        <taxon>Bacillati</taxon>
        <taxon>Bacillota</taxon>
        <taxon>Clostridia</taxon>
        <taxon>Candidatus Pullichristensenella</taxon>
    </lineage>
</organism>
<feature type="transmembrane region" description="Helical" evidence="19">
    <location>
        <begin position="186"/>
        <end position="205"/>
    </location>
</feature>
<dbReference type="Pfam" id="PF01148">
    <property type="entry name" value="CTP_transf_1"/>
    <property type="match status" value="1"/>
</dbReference>
<keyword evidence="12 18" id="KW-0548">Nucleotidyltransferase</keyword>
<evidence type="ECO:0000256" key="10">
    <source>
        <dbReference type="ARBA" id="ARBA00022679"/>
    </source>
</evidence>
<evidence type="ECO:0000313" key="21">
    <source>
        <dbReference type="Proteomes" id="UP000824072"/>
    </source>
</evidence>
<comment type="pathway">
    <text evidence="3 18">Phospholipid metabolism; CDP-diacylglycerol biosynthesis; CDP-diacylglycerol from sn-glycerol 3-phosphate: step 3/3.</text>
</comment>
<keyword evidence="14" id="KW-0443">Lipid metabolism</keyword>